<dbReference type="Proteomes" id="UP000315440">
    <property type="component" value="Unassembled WGS sequence"/>
</dbReference>
<evidence type="ECO:0000256" key="1">
    <source>
        <dbReference type="SAM" id="SignalP"/>
    </source>
</evidence>
<keyword evidence="3" id="KW-1185">Reference proteome</keyword>
<evidence type="ECO:0000313" key="3">
    <source>
        <dbReference type="Proteomes" id="UP000315440"/>
    </source>
</evidence>
<protein>
    <recommendedName>
        <fullName evidence="4">PEP-CTERM protein-sorting domain-containing protein</fullName>
    </recommendedName>
</protein>
<comment type="caution">
    <text evidence="2">The sequence shown here is derived from an EMBL/GenBank/DDBJ whole genome shotgun (WGS) entry which is preliminary data.</text>
</comment>
<sequence length="276" mass="29756" precursor="true">MTLNQSLPRKLQLAAIALAAATALLSAGESRAAITVNDFMFGVGAYEETAFNMTGSQYLCGDPMVEMKRHSQPYLCVVNTSDEIIYDQAVIKIGDVDYNFSQVLGAGFYSDLNDTEYTTEFYSSYINGVGVSSADLASQDFLAINFTEGLAPGESFSLRFQIQPDDPNANLMPDFRHVMFDMNNNDGNGMADNSMITVTSSQSTSGTTAPMSTTATIIDPVVDEQQQKIGFARTSAGQMAPVNDYKVIVPDVVIPEPAAGSLLALAFSGLLARRRR</sequence>
<dbReference type="AlphaFoldDB" id="A0A5C5ZK07"/>
<feature type="signal peptide" evidence="1">
    <location>
        <begin position="1"/>
        <end position="32"/>
    </location>
</feature>
<keyword evidence="1" id="KW-0732">Signal</keyword>
<gene>
    <name evidence="2" type="ORF">Mal64_29160</name>
</gene>
<accession>A0A5C5ZK07</accession>
<proteinExistence type="predicted"/>
<dbReference type="RefSeq" id="WP_146401458.1">
    <property type="nucleotide sequence ID" value="NZ_SJPQ01000003.1"/>
</dbReference>
<organism evidence="2 3">
    <name type="scientific">Pseudobythopirellula maris</name>
    <dbReference type="NCBI Taxonomy" id="2527991"/>
    <lineage>
        <taxon>Bacteria</taxon>
        <taxon>Pseudomonadati</taxon>
        <taxon>Planctomycetota</taxon>
        <taxon>Planctomycetia</taxon>
        <taxon>Pirellulales</taxon>
        <taxon>Lacipirellulaceae</taxon>
        <taxon>Pseudobythopirellula</taxon>
    </lineage>
</organism>
<name>A0A5C5ZK07_9BACT</name>
<feature type="chain" id="PRO_5022808797" description="PEP-CTERM protein-sorting domain-containing protein" evidence="1">
    <location>
        <begin position="33"/>
        <end position="276"/>
    </location>
</feature>
<evidence type="ECO:0008006" key="4">
    <source>
        <dbReference type="Google" id="ProtNLM"/>
    </source>
</evidence>
<dbReference type="EMBL" id="SJPQ01000003">
    <property type="protein sequence ID" value="TWT87377.1"/>
    <property type="molecule type" value="Genomic_DNA"/>
</dbReference>
<reference evidence="2 3" key="1">
    <citation type="submission" date="2019-02" db="EMBL/GenBank/DDBJ databases">
        <title>Deep-cultivation of Planctomycetes and their phenomic and genomic characterization uncovers novel biology.</title>
        <authorList>
            <person name="Wiegand S."/>
            <person name="Jogler M."/>
            <person name="Boedeker C."/>
            <person name="Pinto D."/>
            <person name="Vollmers J."/>
            <person name="Rivas-Marin E."/>
            <person name="Kohn T."/>
            <person name="Peeters S.H."/>
            <person name="Heuer A."/>
            <person name="Rast P."/>
            <person name="Oberbeckmann S."/>
            <person name="Bunk B."/>
            <person name="Jeske O."/>
            <person name="Meyerdierks A."/>
            <person name="Storesund J.E."/>
            <person name="Kallscheuer N."/>
            <person name="Luecker S."/>
            <person name="Lage O.M."/>
            <person name="Pohl T."/>
            <person name="Merkel B.J."/>
            <person name="Hornburger P."/>
            <person name="Mueller R.-W."/>
            <person name="Bruemmer F."/>
            <person name="Labrenz M."/>
            <person name="Spormann A.M."/>
            <person name="Op Den Camp H."/>
            <person name="Overmann J."/>
            <person name="Amann R."/>
            <person name="Jetten M.S.M."/>
            <person name="Mascher T."/>
            <person name="Medema M.H."/>
            <person name="Devos D.P."/>
            <person name="Kaster A.-K."/>
            <person name="Ovreas L."/>
            <person name="Rohde M."/>
            <person name="Galperin M.Y."/>
            <person name="Jogler C."/>
        </authorList>
    </citation>
    <scope>NUCLEOTIDE SEQUENCE [LARGE SCALE GENOMIC DNA]</scope>
    <source>
        <strain evidence="2 3">Mal64</strain>
    </source>
</reference>
<evidence type="ECO:0000313" key="2">
    <source>
        <dbReference type="EMBL" id="TWT87377.1"/>
    </source>
</evidence>